<comment type="caution">
    <text evidence="1">The sequence shown here is derived from an EMBL/GenBank/DDBJ whole genome shotgun (WGS) entry which is preliminary data.</text>
</comment>
<evidence type="ECO:0000313" key="2">
    <source>
        <dbReference type="Proteomes" id="UP000499080"/>
    </source>
</evidence>
<organism evidence="1 2">
    <name type="scientific">Araneus ventricosus</name>
    <name type="common">Orbweaver spider</name>
    <name type="synonym">Epeira ventricosa</name>
    <dbReference type="NCBI Taxonomy" id="182803"/>
    <lineage>
        <taxon>Eukaryota</taxon>
        <taxon>Metazoa</taxon>
        <taxon>Ecdysozoa</taxon>
        <taxon>Arthropoda</taxon>
        <taxon>Chelicerata</taxon>
        <taxon>Arachnida</taxon>
        <taxon>Araneae</taxon>
        <taxon>Araneomorphae</taxon>
        <taxon>Entelegynae</taxon>
        <taxon>Araneoidea</taxon>
        <taxon>Araneidae</taxon>
        <taxon>Araneus</taxon>
    </lineage>
</organism>
<keyword evidence="2" id="KW-1185">Reference proteome</keyword>
<accession>A0A4Y2NYE7</accession>
<gene>
    <name evidence="1" type="ORF">AVEN_260723_1</name>
</gene>
<dbReference type="EMBL" id="BGPR01010159">
    <property type="protein sequence ID" value="GBN44578.1"/>
    <property type="molecule type" value="Genomic_DNA"/>
</dbReference>
<protein>
    <submittedName>
        <fullName evidence="1">Uncharacterized protein</fullName>
    </submittedName>
</protein>
<name>A0A4Y2NYE7_ARAVE</name>
<dbReference type="AlphaFoldDB" id="A0A4Y2NYE7"/>
<sequence>MLWTKIHYSFVKSRSAKLNVMFYSIPDWEISPLWGLGASFFRFHYAFGLSASTSYFKRCIRQKPETCCIQKDLLLPHEPPLLSFQTRKLQAYENLSKAKLSPSHHDRKWPLRARSSVNPLLSGR</sequence>
<proteinExistence type="predicted"/>
<evidence type="ECO:0000313" key="1">
    <source>
        <dbReference type="EMBL" id="GBN44578.1"/>
    </source>
</evidence>
<dbReference type="Proteomes" id="UP000499080">
    <property type="component" value="Unassembled WGS sequence"/>
</dbReference>
<reference evidence="1 2" key="1">
    <citation type="journal article" date="2019" name="Sci. Rep.">
        <title>Orb-weaving spider Araneus ventricosus genome elucidates the spidroin gene catalogue.</title>
        <authorList>
            <person name="Kono N."/>
            <person name="Nakamura H."/>
            <person name="Ohtoshi R."/>
            <person name="Moran D.A.P."/>
            <person name="Shinohara A."/>
            <person name="Yoshida Y."/>
            <person name="Fujiwara M."/>
            <person name="Mori M."/>
            <person name="Tomita M."/>
            <person name="Arakawa K."/>
        </authorList>
    </citation>
    <scope>NUCLEOTIDE SEQUENCE [LARGE SCALE GENOMIC DNA]</scope>
</reference>